<protein>
    <submittedName>
        <fullName evidence="4">Zinc ribbon domain-containing protein</fullName>
    </submittedName>
</protein>
<feature type="region of interest" description="Disordered" evidence="1">
    <location>
        <begin position="36"/>
        <end position="100"/>
    </location>
</feature>
<feature type="domain" description="Zinc-ribbon" evidence="3">
    <location>
        <begin position="8"/>
        <end position="29"/>
    </location>
</feature>
<evidence type="ECO:0000259" key="3">
    <source>
        <dbReference type="Pfam" id="PF13240"/>
    </source>
</evidence>
<accession>A0A4P6JI19</accession>
<dbReference type="Proteomes" id="UP000290365">
    <property type="component" value="Chromosome"/>
</dbReference>
<feature type="compositionally biased region" description="Polar residues" evidence="1">
    <location>
        <begin position="87"/>
        <end position="97"/>
    </location>
</feature>
<keyword evidence="2" id="KW-0812">Transmembrane</keyword>
<dbReference type="AlphaFoldDB" id="A0A4P6JI19"/>
<evidence type="ECO:0000313" key="5">
    <source>
        <dbReference type="Proteomes" id="UP000290365"/>
    </source>
</evidence>
<evidence type="ECO:0000256" key="2">
    <source>
        <dbReference type="SAM" id="Phobius"/>
    </source>
</evidence>
<proteinExistence type="predicted"/>
<dbReference type="RefSeq" id="WP_129885296.1">
    <property type="nucleotide sequence ID" value="NZ_CP035758.1"/>
</dbReference>
<name>A0A4P6JI19_KTERU</name>
<sequence length="432" mass="46409">MNLEAKVCRHCGTTLVSGQAFCPGCGKPVDIDDSPTYYRSEPALIPPPPPDFSNSNPSTPSKMDSTNSPYQSSSSPSGSGPARPQFPQMQPASSWARSPQRAGKRRVGMILLLVLLILGVAGYFTWNTLMARGRTISGTTSPSSGTDTTHGVSTPSYGATDIPMDMKVIPLNKSVTYADDTLTLLDAKQAKGFSDEKTPGDMLRLDVKEQTGDKAPYFGTYGYTSSFHVILPNGESVELANIQAADTTVGSPPAQVARTNWLDFPVPVTTPLTQITLRLGNPNEHQIEFPLTQSADVSTYQPRTVTVNKPLQWGGLNWTLTTAARQLSAQGNQAEKDMIYVVLSFKVDSTSTNGYLDQAVGDAFRLRADGTTLVAPKYTTFPETIAVGETGKTGTVGFLVPQKSATYTLLLPVYDRGGITSTTQVTTDFQIQ</sequence>
<feature type="compositionally biased region" description="Low complexity" evidence="1">
    <location>
        <begin position="52"/>
        <end position="61"/>
    </location>
</feature>
<organism evidence="4 5">
    <name type="scientific">Ktedonosporobacter rubrisoli</name>
    <dbReference type="NCBI Taxonomy" id="2509675"/>
    <lineage>
        <taxon>Bacteria</taxon>
        <taxon>Bacillati</taxon>
        <taxon>Chloroflexota</taxon>
        <taxon>Ktedonobacteria</taxon>
        <taxon>Ktedonobacterales</taxon>
        <taxon>Ktedonosporobacteraceae</taxon>
        <taxon>Ktedonosporobacter</taxon>
    </lineage>
</organism>
<dbReference type="Pfam" id="PF13240">
    <property type="entry name" value="Zn_Ribbon_1"/>
    <property type="match status" value="1"/>
</dbReference>
<evidence type="ECO:0000256" key="1">
    <source>
        <dbReference type="SAM" id="MobiDB-lite"/>
    </source>
</evidence>
<feature type="transmembrane region" description="Helical" evidence="2">
    <location>
        <begin position="107"/>
        <end position="126"/>
    </location>
</feature>
<gene>
    <name evidence="4" type="ORF">EPA93_01300</name>
</gene>
<dbReference type="EMBL" id="CP035758">
    <property type="protein sequence ID" value="QBD74697.1"/>
    <property type="molecule type" value="Genomic_DNA"/>
</dbReference>
<feature type="compositionally biased region" description="Low complexity" evidence="1">
    <location>
        <begin position="72"/>
        <end position="81"/>
    </location>
</feature>
<reference evidence="4 5" key="1">
    <citation type="submission" date="2019-01" db="EMBL/GenBank/DDBJ databases">
        <title>Ktedonosporobacter rubrisoli SCAWS-G2.</title>
        <authorList>
            <person name="Huang Y."/>
            <person name="Yan B."/>
        </authorList>
    </citation>
    <scope>NUCLEOTIDE SEQUENCE [LARGE SCALE GENOMIC DNA]</scope>
    <source>
        <strain evidence="4 5">SCAWS-G2</strain>
    </source>
</reference>
<dbReference type="InterPro" id="IPR026870">
    <property type="entry name" value="Zinc_ribbon_dom"/>
</dbReference>
<keyword evidence="2" id="KW-1133">Transmembrane helix</keyword>
<dbReference type="KEGG" id="kbs:EPA93_01300"/>
<keyword evidence="5" id="KW-1185">Reference proteome</keyword>
<feature type="region of interest" description="Disordered" evidence="1">
    <location>
        <begin position="137"/>
        <end position="157"/>
    </location>
</feature>
<dbReference type="OrthoDB" id="148302at2"/>
<feature type="compositionally biased region" description="Low complexity" evidence="1">
    <location>
        <begin position="137"/>
        <end position="151"/>
    </location>
</feature>
<feature type="compositionally biased region" description="Polar residues" evidence="1">
    <location>
        <begin position="62"/>
        <end position="71"/>
    </location>
</feature>
<evidence type="ECO:0000313" key="4">
    <source>
        <dbReference type="EMBL" id="QBD74697.1"/>
    </source>
</evidence>
<keyword evidence="2" id="KW-0472">Membrane</keyword>